<comment type="caution">
    <text evidence="2">The sequence shown here is derived from an EMBL/GenBank/DDBJ whole genome shotgun (WGS) entry which is preliminary data.</text>
</comment>
<feature type="domain" description="UspA" evidence="1">
    <location>
        <begin position="21"/>
        <end position="91"/>
    </location>
</feature>
<reference evidence="2 3" key="1">
    <citation type="submission" date="2024-03" db="EMBL/GenBank/DDBJ databases">
        <title>First Report of Pectobacterium brasiliscabiei causing potato scab in china.</title>
        <authorList>
            <person name="Handique U."/>
        </authorList>
    </citation>
    <scope>NUCLEOTIDE SEQUENCE [LARGE SCALE GENOMIC DNA]</scope>
    <source>
        <strain evidence="2 3">ZRIMU1503</strain>
    </source>
</reference>
<dbReference type="InterPro" id="IPR006016">
    <property type="entry name" value="UspA"/>
</dbReference>
<name>A0ABU8GL32_9ACTN</name>
<dbReference type="InterPro" id="IPR014729">
    <property type="entry name" value="Rossmann-like_a/b/a_fold"/>
</dbReference>
<protein>
    <submittedName>
        <fullName evidence="2">Universal stress protein</fullName>
    </submittedName>
</protein>
<evidence type="ECO:0000259" key="1">
    <source>
        <dbReference type="Pfam" id="PF00582"/>
    </source>
</evidence>
<dbReference type="Proteomes" id="UP001365781">
    <property type="component" value="Unassembled WGS sequence"/>
</dbReference>
<organism evidence="2 3">
    <name type="scientific">Streptomyces brasiliscabiei</name>
    <dbReference type="NCBI Taxonomy" id="2736302"/>
    <lineage>
        <taxon>Bacteria</taxon>
        <taxon>Bacillati</taxon>
        <taxon>Actinomycetota</taxon>
        <taxon>Actinomycetes</taxon>
        <taxon>Kitasatosporales</taxon>
        <taxon>Streptomycetaceae</taxon>
        <taxon>Streptomyces</taxon>
    </lineage>
</organism>
<keyword evidence="3" id="KW-1185">Reference proteome</keyword>
<evidence type="ECO:0000313" key="3">
    <source>
        <dbReference type="Proteomes" id="UP001365781"/>
    </source>
</evidence>
<dbReference type="Gene3D" id="3.40.50.620">
    <property type="entry name" value="HUPs"/>
    <property type="match status" value="1"/>
</dbReference>
<evidence type="ECO:0000313" key="2">
    <source>
        <dbReference type="EMBL" id="MEI5613910.1"/>
    </source>
</evidence>
<gene>
    <name evidence="2" type="ORF">WB403_32690</name>
</gene>
<dbReference type="EMBL" id="JBBAYM010000025">
    <property type="protein sequence ID" value="MEI5613910.1"/>
    <property type="molecule type" value="Genomic_DNA"/>
</dbReference>
<proteinExistence type="predicted"/>
<accession>A0ABU8GL32</accession>
<sequence length="93" mass="10366">MPWGCIHGVTEELTRKEPSRALRPWREKYPQVEAESSIRLTSLAKVAVHADESAALLVVGRRVHRHGTTHHLDHVAHAAIHHGRCPVTVVPHA</sequence>
<dbReference type="Pfam" id="PF00582">
    <property type="entry name" value="Usp"/>
    <property type="match status" value="1"/>
</dbReference>
<dbReference type="RefSeq" id="WP_336542250.1">
    <property type="nucleotide sequence ID" value="NZ_JBBAYL010000017.1"/>
</dbReference>
<dbReference type="SUPFAM" id="SSF52402">
    <property type="entry name" value="Adenine nucleotide alpha hydrolases-like"/>
    <property type="match status" value="1"/>
</dbReference>